<feature type="transmembrane region" description="Helical" evidence="1">
    <location>
        <begin position="200"/>
        <end position="222"/>
    </location>
</feature>
<sequence length="249" mass="28385">KLGLLDKAAPDHWAFLFRELLPDGVRGLSFDGVKPGETGLDHAISNTELRKYALQALYYYNGFEFRYNSPIWFLISTTLRIPKIQVAWYWSVQALYNRRRLARRDHIRVLRVFLENSVAQESYVTGPNGLMAALYGTRSFNHPNCDASFNYYDLVLGSLAETGDLQRTQGGYKLTGKGLTTLDQYEQEERRHEDNRRVQWILAGLTAVVGLIALIQVFVTIWEEMNPDPAPAPFQQPVYPISPRANSGL</sequence>
<keyword evidence="1" id="KW-1133">Transmembrane helix</keyword>
<evidence type="ECO:0000313" key="2">
    <source>
        <dbReference type="EMBL" id="GAF94634.1"/>
    </source>
</evidence>
<keyword evidence="1" id="KW-0812">Transmembrane</keyword>
<protein>
    <submittedName>
        <fullName evidence="2">Uncharacterized protein</fullName>
    </submittedName>
</protein>
<proteinExistence type="predicted"/>
<keyword evidence="1" id="KW-0472">Membrane</keyword>
<gene>
    <name evidence="2" type="ORF">S01H1_21414</name>
</gene>
<comment type="caution">
    <text evidence="2">The sequence shown here is derived from an EMBL/GenBank/DDBJ whole genome shotgun (WGS) entry which is preliminary data.</text>
</comment>
<evidence type="ECO:0000256" key="1">
    <source>
        <dbReference type="SAM" id="Phobius"/>
    </source>
</evidence>
<name>X0TN08_9ZZZZ</name>
<dbReference type="AlphaFoldDB" id="X0TN08"/>
<feature type="non-terminal residue" evidence="2">
    <location>
        <position position="249"/>
    </location>
</feature>
<feature type="non-terminal residue" evidence="2">
    <location>
        <position position="1"/>
    </location>
</feature>
<accession>X0TN08</accession>
<reference evidence="2" key="1">
    <citation type="journal article" date="2014" name="Front. Microbiol.">
        <title>High frequency of phylogenetically diverse reductive dehalogenase-homologous genes in deep subseafloor sedimentary metagenomes.</title>
        <authorList>
            <person name="Kawai M."/>
            <person name="Futagami T."/>
            <person name="Toyoda A."/>
            <person name="Takaki Y."/>
            <person name="Nishi S."/>
            <person name="Hori S."/>
            <person name="Arai W."/>
            <person name="Tsubouchi T."/>
            <person name="Morono Y."/>
            <person name="Uchiyama I."/>
            <person name="Ito T."/>
            <person name="Fujiyama A."/>
            <person name="Inagaki F."/>
            <person name="Takami H."/>
        </authorList>
    </citation>
    <scope>NUCLEOTIDE SEQUENCE</scope>
    <source>
        <strain evidence="2">Expedition CK06-06</strain>
    </source>
</reference>
<dbReference type="EMBL" id="BARS01011868">
    <property type="protein sequence ID" value="GAF94634.1"/>
    <property type="molecule type" value="Genomic_DNA"/>
</dbReference>
<organism evidence="2">
    <name type="scientific">marine sediment metagenome</name>
    <dbReference type="NCBI Taxonomy" id="412755"/>
    <lineage>
        <taxon>unclassified sequences</taxon>
        <taxon>metagenomes</taxon>
        <taxon>ecological metagenomes</taxon>
    </lineage>
</organism>